<evidence type="ECO:0000256" key="1">
    <source>
        <dbReference type="PROSITE-ProRule" id="PRU00024"/>
    </source>
</evidence>
<dbReference type="CDD" id="cd19757">
    <property type="entry name" value="Bbox1"/>
    <property type="match status" value="1"/>
</dbReference>
<dbReference type="GO" id="GO:0008270">
    <property type="term" value="F:zinc ion binding"/>
    <property type="evidence" value="ECO:0007669"/>
    <property type="project" value="UniProtKB-KW"/>
</dbReference>
<dbReference type="SMART" id="SM00336">
    <property type="entry name" value="BBOX"/>
    <property type="match status" value="2"/>
</dbReference>
<reference evidence="3" key="1">
    <citation type="submission" date="2021-03" db="EMBL/GenBank/DDBJ databases">
        <authorList>
            <person name="Bekaert M."/>
        </authorList>
    </citation>
    <scope>NUCLEOTIDE SEQUENCE</scope>
</reference>
<keyword evidence="1" id="KW-0863">Zinc-finger</keyword>
<organism evidence="3 4">
    <name type="scientific">Mytilus edulis</name>
    <name type="common">Blue mussel</name>
    <dbReference type="NCBI Taxonomy" id="6550"/>
    <lineage>
        <taxon>Eukaryota</taxon>
        <taxon>Metazoa</taxon>
        <taxon>Spiralia</taxon>
        <taxon>Lophotrochozoa</taxon>
        <taxon>Mollusca</taxon>
        <taxon>Bivalvia</taxon>
        <taxon>Autobranchia</taxon>
        <taxon>Pteriomorphia</taxon>
        <taxon>Mytilida</taxon>
        <taxon>Mytiloidea</taxon>
        <taxon>Mytilidae</taxon>
        <taxon>Mytilinae</taxon>
        <taxon>Mytilus</taxon>
    </lineage>
</organism>
<evidence type="ECO:0000259" key="2">
    <source>
        <dbReference type="PROSITE" id="PS50119"/>
    </source>
</evidence>
<feature type="domain" description="B box-type" evidence="2">
    <location>
        <begin position="4"/>
        <end position="50"/>
    </location>
</feature>
<dbReference type="SUPFAM" id="SSF57845">
    <property type="entry name" value="B-box zinc-binding domain"/>
    <property type="match status" value="1"/>
</dbReference>
<sequence length="155" mass="17558">MAQTSAHKCYICTDINSVFYCYDCQHALCAVCRERHDKIPAINGHTITDIHIINLSNVQSDKFRCITHEKDYQFYCVKCNDVICGKCVTSSHKGHSFSDISDVVLEKREAAQSALKQIQSKIDVISGVSDELRGKHLEKLHLDSKHVISDIKETF</sequence>
<evidence type="ECO:0000313" key="3">
    <source>
        <dbReference type="EMBL" id="CAG2246258.1"/>
    </source>
</evidence>
<dbReference type="PANTHER" id="PTHR25462">
    <property type="entry name" value="BONUS, ISOFORM C-RELATED"/>
    <property type="match status" value="1"/>
</dbReference>
<dbReference type="AlphaFoldDB" id="A0A8S3UVN6"/>
<dbReference type="InterPro" id="IPR047153">
    <property type="entry name" value="TRIM45/56/19-like"/>
</dbReference>
<gene>
    <name evidence="3" type="ORF">MEDL_58251</name>
</gene>
<dbReference type="PANTHER" id="PTHR25462:SF296">
    <property type="entry name" value="MEIOTIC P26, ISOFORM F"/>
    <property type="match status" value="1"/>
</dbReference>
<dbReference type="PROSITE" id="PS50119">
    <property type="entry name" value="ZF_BBOX"/>
    <property type="match status" value="2"/>
</dbReference>
<dbReference type="Proteomes" id="UP000683360">
    <property type="component" value="Unassembled WGS sequence"/>
</dbReference>
<keyword evidence="1" id="KW-0479">Metal-binding</keyword>
<keyword evidence="1" id="KW-0862">Zinc</keyword>
<dbReference type="EMBL" id="CAJPWZ010002850">
    <property type="protein sequence ID" value="CAG2246258.1"/>
    <property type="molecule type" value="Genomic_DNA"/>
</dbReference>
<protein>
    <recommendedName>
        <fullName evidence="2">B box-type domain-containing protein</fullName>
    </recommendedName>
</protein>
<dbReference type="Gene3D" id="3.30.160.60">
    <property type="entry name" value="Classic Zinc Finger"/>
    <property type="match status" value="1"/>
</dbReference>
<dbReference type="InterPro" id="IPR000315">
    <property type="entry name" value="Znf_B-box"/>
</dbReference>
<accession>A0A8S3UVN6</accession>
<dbReference type="Pfam" id="PF00643">
    <property type="entry name" value="zf-B_box"/>
    <property type="match status" value="2"/>
</dbReference>
<feature type="domain" description="B box-type" evidence="2">
    <location>
        <begin position="60"/>
        <end position="100"/>
    </location>
</feature>
<evidence type="ECO:0000313" key="4">
    <source>
        <dbReference type="Proteomes" id="UP000683360"/>
    </source>
</evidence>
<name>A0A8S3UVN6_MYTED</name>
<proteinExistence type="predicted"/>
<dbReference type="OrthoDB" id="5592120at2759"/>
<keyword evidence="4" id="KW-1185">Reference proteome</keyword>
<comment type="caution">
    <text evidence="3">The sequence shown here is derived from an EMBL/GenBank/DDBJ whole genome shotgun (WGS) entry which is preliminary data.</text>
</comment>